<gene>
    <name evidence="1" type="ORF">EJ02DRAFT_406725</name>
</gene>
<protein>
    <submittedName>
        <fullName evidence="1">Uncharacterized protein</fullName>
    </submittedName>
</protein>
<organism evidence="1 2">
    <name type="scientific">Clathrospora elynae</name>
    <dbReference type="NCBI Taxonomy" id="706981"/>
    <lineage>
        <taxon>Eukaryota</taxon>
        <taxon>Fungi</taxon>
        <taxon>Dikarya</taxon>
        <taxon>Ascomycota</taxon>
        <taxon>Pezizomycotina</taxon>
        <taxon>Dothideomycetes</taxon>
        <taxon>Pleosporomycetidae</taxon>
        <taxon>Pleosporales</taxon>
        <taxon>Diademaceae</taxon>
        <taxon>Clathrospora</taxon>
    </lineage>
</organism>
<reference evidence="1" key="1">
    <citation type="journal article" date="2020" name="Stud. Mycol.">
        <title>101 Dothideomycetes genomes: a test case for predicting lifestyles and emergence of pathogens.</title>
        <authorList>
            <person name="Haridas S."/>
            <person name="Albert R."/>
            <person name="Binder M."/>
            <person name="Bloem J."/>
            <person name="Labutti K."/>
            <person name="Salamov A."/>
            <person name="Andreopoulos B."/>
            <person name="Baker S."/>
            <person name="Barry K."/>
            <person name="Bills G."/>
            <person name="Bluhm B."/>
            <person name="Cannon C."/>
            <person name="Castanera R."/>
            <person name="Culley D."/>
            <person name="Daum C."/>
            <person name="Ezra D."/>
            <person name="Gonzalez J."/>
            <person name="Henrissat B."/>
            <person name="Kuo A."/>
            <person name="Liang C."/>
            <person name="Lipzen A."/>
            <person name="Lutzoni F."/>
            <person name="Magnuson J."/>
            <person name="Mondo S."/>
            <person name="Nolan M."/>
            <person name="Ohm R."/>
            <person name="Pangilinan J."/>
            <person name="Park H.-J."/>
            <person name="Ramirez L."/>
            <person name="Alfaro M."/>
            <person name="Sun H."/>
            <person name="Tritt A."/>
            <person name="Yoshinaga Y."/>
            <person name="Zwiers L.-H."/>
            <person name="Turgeon B."/>
            <person name="Goodwin S."/>
            <person name="Spatafora J."/>
            <person name="Crous P."/>
            <person name="Grigoriev I."/>
        </authorList>
    </citation>
    <scope>NUCLEOTIDE SEQUENCE</scope>
    <source>
        <strain evidence="1">CBS 161.51</strain>
    </source>
</reference>
<accession>A0A6A5SKC8</accession>
<evidence type="ECO:0000313" key="1">
    <source>
        <dbReference type="EMBL" id="KAF1940272.1"/>
    </source>
</evidence>
<name>A0A6A5SKC8_9PLEO</name>
<dbReference type="OrthoDB" id="3521506at2759"/>
<evidence type="ECO:0000313" key="2">
    <source>
        <dbReference type="Proteomes" id="UP000800038"/>
    </source>
</evidence>
<sequence length="91" mass="10055">MGKNTKKVQEFIESIPDRKLQGLPNSCGTLFKDQDFRLDMQGMTSGSPKNYNLQVQINNETSFTVAKALAPEDESMTPAQIKSTLIDSTSV</sequence>
<keyword evidence="2" id="KW-1185">Reference proteome</keyword>
<dbReference type="EMBL" id="ML976065">
    <property type="protein sequence ID" value="KAF1940272.1"/>
    <property type="molecule type" value="Genomic_DNA"/>
</dbReference>
<dbReference type="AlphaFoldDB" id="A0A6A5SKC8"/>
<dbReference type="Proteomes" id="UP000800038">
    <property type="component" value="Unassembled WGS sequence"/>
</dbReference>
<proteinExistence type="predicted"/>